<dbReference type="Pfam" id="PF08240">
    <property type="entry name" value="ADH_N"/>
    <property type="match status" value="1"/>
</dbReference>
<reference evidence="4" key="1">
    <citation type="journal article" date="2021" name="Front. Microbiol.">
        <title>Comprehensive Comparative Genomics and Phenotyping of Methylobacterium Species.</title>
        <authorList>
            <person name="Alessa O."/>
            <person name="Ogura Y."/>
            <person name="Fujitani Y."/>
            <person name="Takami H."/>
            <person name="Hayashi T."/>
            <person name="Sahin N."/>
            <person name="Tani A."/>
        </authorList>
    </citation>
    <scope>NUCLEOTIDE SEQUENCE</scope>
    <source>
        <strain evidence="4">DSM 17168</strain>
    </source>
</reference>
<keyword evidence="1" id="KW-0521">NADP</keyword>
<gene>
    <name evidence="4" type="primary">pikAII</name>
    <name evidence="4" type="ORF">GMJLKIPL_4265</name>
</gene>
<dbReference type="InterPro" id="IPR011032">
    <property type="entry name" value="GroES-like_sf"/>
</dbReference>
<reference evidence="4" key="2">
    <citation type="submission" date="2021-08" db="EMBL/GenBank/DDBJ databases">
        <authorList>
            <person name="Tani A."/>
            <person name="Ola A."/>
            <person name="Ogura Y."/>
            <person name="Katsura K."/>
            <person name="Hayashi T."/>
        </authorList>
    </citation>
    <scope>NUCLEOTIDE SEQUENCE</scope>
    <source>
        <strain evidence="4">DSM 17168</strain>
    </source>
</reference>
<feature type="domain" description="Enoyl reductase (ER)" evidence="3">
    <location>
        <begin position="4"/>
        <end position="319"/>
    </location>
</feature>
<dbReference type="InterPro" id="IPR013154">
    <property type="entry name" value="ADH-like_N"/>
</dbReference>
<dbReference type="InterPro" id="IPR036291">
    <property type="entry name" value="NAD(P)-bd_dom_sf"/>
</dbReference>
<dbReference type="Proteomes" id="UP001055153">
    <property type="component" value="Unassembled WGS sequence"/>
</dbReference>
<dbReference type="SMART" id="SM00829">
    <property type="entry name" value="PKS_ER"/>
    <property type="match status" value="1"/>
</dbReference>
<proteinExistence type="predicted"/>
<keyword evidence="5" id="KW-1185">Reference proteome</keyword>
<dbReference type="InterPro" id="IPR013149">
    <property type="entry name" value="ADH-like_C"/>
</dbReference>
<sequence>MKAAVLAAPRHVVVEEVAPPEPGPGEVLVRVRACGLNRADVIMASGAMHGARGGPGARLGLECAGEVAALGAGVTGLSVGDRVMGGTSGAFAEQVVLAAAQACPIPAGLDFATAATLPIALQTMHDAIVTNGGLQPGESVLIQGASSGVGLMGLQIARLLGAGTVIGTSTHPDRRARLGAFGADLALDTADPGWAEAAHAATGGVDLIIDQVSGGVFEGCMRAAAVRGRIVNVGRLGGQTGPFDFDLHALKRLRYIGVTFRTRTPAEVAEIVRRTRADLWPALEAGRLRLPVDRSFAFAQVSDALDHMRANRHFGKIVLTL</sequence>
<evidence type="ECO:0000313" key="4">
    <source>
        <dbReference type="EMBL" id="GJE02318.1"/>
    </source>
</evidence>
<evidence type="ECO:0000313" key="5">
    <source>
        <dbReference type="Proteomes" id="UP001055153"/>
    </source>
</evidence>
<name>A0ABQ4SK98_9HYPH</name>
<dbReference type="SUPFAM" id="SSF50129">
    <property type="entry name" value="GroES-like"/>
    <property type="match status" value="1"/>
</dbReference>
<organism evidence="4 5">
    <name type="scientific">Methylobacterium isbiliense</name>
    <dbReference type="NCBI Taxonomy" id="315478"/>
    <lineage>
        <taxon>Bacteria</taxon>
        <taxon>Pseudomonadati</taxon>
        <taxon>Pseudomonadota</taxon>
        <taxon>Alphaproteobacteria</taxon>
        <taxon>Hyphomicrobiales</taxon>
        <taxon>Methylobacteriaceae</taxon>
        <taxon>Methylobacterium</taxon>
    </lineage>
</organism>
<dbReference type="Gene3D" id="3.90.180.10">
    <property type="entry name" value="Medium-chain alcohol dehydrogenases, catalytic domain"/>
    <property type="match status" value="1"/>
</dbReference>
<dbReference type="PANTHER" id="PTHR48106">
    <property type="entry name" value="QUINONE OXIDOREDUCTASE PIG3-RELATED"/>
    <property type="match status" value="1"/>
</dbReference>
<dbReference type="Pfam" id="PF00107">
    <property type="entry name" value="ADH_zinc_N"/>
    <property type="match status" value="1"/>
</dbReference>
<dbReference type="RefSeq" id="WP_238238202.1">
    <property type="nucleotide sequence ID" value="NZ_BPQQ01000052.1"/>
</dbReference>
<dbReference type="Gene3D" id="3.40.50.720">
    <property type="entry name" value="NAD(P)-binding Rossmann-like Domain"/>
    <property type="match status" value="1"/>
</dbReference>
<evidence type="ECO:0000256" key="2">
    <source>
        <dbReference type="ARBA" id="ARBA00023002"/>
    </source>
</evidence>
<dbReference type="InterPro" id="IPR020843">
    <property type="entry name" value="ER"/>
</dbReference>
<evidence type="ECO:0000259" key="3">
    <source>
        <dbReference type="SMART" id="SM00829"/>
    </source>
</evidence>
<dbReference type="EMBL" id="BPQQ01000052">
    <property type="protein sequence ID" value="GJE02318.1"/>
    <property type="molecule type" value="Genomic_DNA"/>
</dbReference>
<evidence type="ECO:0000256" key="1">
    <source>
        <dbReference type="ARBA" id="ARBA00022857"/>
    </source>
</evidence>
<protein>
    <submittedName>
        <fullName evidence="4">Narbonolide/10-deoxymethynolide synthase PikA2, modules 3 and 4</fullName>
    </submittedName>
</protein>
<comment type="caution">
    <text evidence="4">The sequence shown here is derived from an EMBL/GenBank/DDBJ whole genome shotgun (WGS) entry which is preliminary data.</text>
</comment>
<dbReference type="PANTHER" id="PTHR48106:SF8">
    <property type="entry name" value="OS02G0805600 PROTEIN"/>
    <property type="match status" value="1"/>
</dbReference>
<dbReference type="SUPFAM" id="SSF51735">
    <property type="entry name" value="NAD(P)-binding Rossmann-fold domains"/>
    <property type="match status" value="1"/>
</dbReference>
<keyword evidence="2" id="KW-0560">Oxidoreductase</keyword>
<accession>A0ABQ4SK98</accession>